<dbReference type="CDD" id="cd07381">
    <property type="entry name" value="MPP_CapA"/>
    <property type="match status" value="1"/>
</dbReference>
<gene>
    <name evidence="3" type="ORF">ACFSW8_05055</name>
</gene>
<accession>A0ABW4Z8L7</accession>
<dbReference type="Gene3D" id="3.60.21.10">
    <property type="match status" value="1"/>
</dbReference>
<evidence type="ECO:0000313" key="4">
    <source>
        <dbReference type="Proteomes" id="UP001597389"/>
    </source>
</evidence>
<name>A0ABW4Z8L7_9BACT</name>
<sequence>MERVRLTILFFLSLTFHSWAKVLPVYIEDSHAGSFEFLCKELDFDESYTLVLFDAHSDASAVDASDTIRKSLHKARSSSARVASAREWRERGLIQPYSWIEPLMPKPIERVLWVPSGDPSQEEIEKLEAEARRHLDWKLEVAPREAGRFGERFQVVRFADLKEMEIQGKLVVSVDMDSYTDCARRFDAHWRWFIQQSKLETLTFAISRPWLKSDQQGFQLLEQCLRKVFSARNIRVEYEPYRSDRFDRSERAREFISRGESVPRVSISEAPPSLVQVLLRHSSKIMVTTRRDEWLDQLESWQGIHGSVRMSVDGNEQSTDGVWRVPQEKLGTIRVHAEGVVEEVCWYVWEPTCTSYHVLPELSLGKQFSGEDVSSYVTYESRLITRTEEGALSKRIWGDELPWKQTAGVLRIHAEVRTRDGVFESEVMEIRVGYGGGIRAALSEQMGSPYVFGIGKVHLHGESGPETRIGNDCANFLVYAFRQNGVRIGWCNPRQLRSQLRLISRMGRPTEINPRMIDSGVVIDFDSHVGALWADEGVRGILDPEDMVIHHLGGFPEIVKLRTLMGAHGGYRVYTLEAMDECLQLCFGGDVNLDGSEGEIFSKKLACKLKQSDLSVVNLECVLADYQEVSHEGGGFHYVADPASLKKLENVGVDVVGIANNHIYDSGSDGLTQCLGYLQKSGMHVAGTRDALEVVHVKGMRIGFLAFNAVTSRRQASDERVLHYPRDAQRISELIDNRYEHCDMLIALPHWGKEYTREVTQDQREVAKWLCRSGVDGIVGSHTHMRQMEEFYRGIPVIYSLGNLYFPNKGPKGFNDYALLEMHISPKSRRVSMCWQLEK</sequence>
<dbReference type="SUPFAM" id="SSF56300">
    <property type="entry name" value="Metallo-dependent phosphatases"/>
    <property type="match status" value="1"/>
</dbReference>
<dbReference type="SMART" id="SM00854">
    <property type="entry name" value="PGA_cap"/>
    <property type="match status" value="1"/>
</dbReference>
<dbReference type="Proteomes" id="UP001597389">
    <property type="component" value="Unassembled WGS sequence"/>
</dbReference>
<comment type="caution">
    <text evidence="3">The sequence shown here is derived from an EMBL/GenBank/DDBJ whole genome shotgun (WGS) entry which is preliminary data.</text>
</comment>
<reference evidence="4" key="1">
    <citation type="journal article" date="2019" name="Int. J. Syst. Evol. Microbiol.">
        <title>The Global Catalogue of Microorganisms (GCM) 10K type strain sequencing project: providing services to taxonomists for standard genome sequencing and annotation.</title>
        <authorList>
            <consortium name="The Broad Institute Genomics Platform"/>
            <consortium name="The Broad Institute Genome Sequencing Center for Infectious Disease"/>
            <person name="Wu L."/>
            <person name="Ma J."/>
        </authorList>
    </citation>
    <scope>NUCLEOTIDE SEQUENCE [LARGE SCALE GENOMIC DNA]</scope>
    <source>
        <strain evidence="4">CCUG 57942</strain>
    </source>
</reference>
<keyword evidence="4" id="KW-1185">Reference proteome</keyword>
<evidence type="ECO:0000313" key="3">
    <source>
        <dbReference type="EMBL" id="MFD2158258.1"/>
    </source>
</evidence>
<dbReference type="EMBL" id="JBHUJB010000021">
    <property type="protein sequence ID" value="MFD2158258.1"/>
    <property type="molecule type" value="Genomic_DNA"/>
</dbReference>
<protein>
    <submittedName>
        <fullName evidence="3">CapA family protein</fullName>
    </submittedName>
</protein>
<dbReference type="Pfam" id="PF09587">
    <property type="entry name" value="PGA_cap"/>
    <property type="match status" value="1"/>
</dbReference>
<organism evidence="3 4">
    <name type="scientific">Rubritalea tangerina</name>
    <dbReference type="NCBI Taxonomy" id="430798"/>
    <lineage>
        <taxon>Bacteria</taxon>
        <taxon>Pseudomonadati</taxon>
        <taxon>Verrucomicrobiota</taxon>
        <taxon>Verrucomicrobiia</taxon>
        <taxon>Verrucomicrobiales</taxon>
        <taxon>Rubritaleaceae</taxon>
        <taxon>Rubritalea</taxon>
    </lineage>
</organism>
<dbReference type="PANTHER" id="PTHR33393">
    <property type="entry name" value="POLYGLUTAMINE SYNTHESIS ACCESSORY PROTEIN RV0574C-RELATED"/>
    <property type="match status" value="1"/>
</dbReference>
<evidence type="ECO:0000256" key="1">
    <source>
        <dbReference type="ARBA" id="ARBA00005662"/>
    </source>
</evidence>
<proteinExistence type="inferred from homology"/>
<dbReference type="RefSeq" id="WP_377090437.1">
    <property type="nucleotide sequence ID" value="NZ_JBHSJL010000014.1"/>
</dbReference>
<comment type="similarity">
    <text evidence="1">Belongs to the CapA family.</text>
</comment>
<feature type="domain" description="Capsule synthesis protein CapA" evidence="2">
    <location>
        <begin position="584"/>
        <end position="808"/>
    </location>
</feature>
<dbReference type="PANTHER" id="PTHR33393:SF13">
    <property type="entry name" value="PGA BIOSYNTHESIS PROTEIN CAPA"/>
    <property type="match status" value="1"/>
</dbReference>
<dbReference type="InterPro" id="IPR029052">
    <property type="entry name" value="Metallo-depent_PP-like"/>
</dbReference>
<evidence type="ECO:0000259" key="2">
    <source>
        <dbReference type="SMART" id="SM00854"/>
    </source>
</evidence>
<dbReference type="InterPro" id="IPR052169">
    <property type="entry name" value="CW_Biosynth-Accessory"/>
</dbReference>
<dbReference type="InterPro" id="IPR019079">
    <property type="entry name" value="Capsule_synth_CapA"/>
</dbReference>